<dbReference type="InterPro" id="IPR002641">
    <property type="entry name" value="PNPLA_dom"/>
</dbReference>
<evidence type="ECO:0000256" key="5">
    <source>
        <dbReference type="SAM" id="MobiDB-lite"/>
    </source>
</evidence>
<feature type="compositionally biased region" description="Polar residues" evidence="5">
    <location>
        <begin position="1"/>
        <end position="15"/>
    </location>
</feature>
<evidence type="ECO:0000256" key="4">
    <source>
        <dbReference type="PROSITE-ProRule" id="PRU01161"/>
    </source>
</evidence>
<sequence>MLKQVTPDTQRNNKGSDAAVIGELERTGTPPETITEQRLPDVIPARLRRIPKELGQIVLVLQGGGALGAYQVGAYQALHEAGVEPDWVIGTSIGAINASLIAGNAPEDRMERLQEFWSRMQHSPWMELLGAWPLVGPLATNLTTIAQGIPAFFRPNLPAFLGLQIPLGSDSAGYYDTSPLARTLSDLVDFDRINGRQTRLTVGAANVRTSEMRYFDSRDMDLDVRHVMASGALPPAFPAVRIDGDLYWDGGILSNTPVEAVFDDNPRKNSVIFAVHIWNPQGSEPDTIWQVMSRQKDIQYSSRAVSHITRQKQIHRLRHVIAELVRRLPEKERKTEAVRELAAYGCLTRMHVVRLLAPPFEGDDHTKDIDFSPRGIRRRWEAGYADTSRVLELAPWSGDFDPVEGFILHEARPGIMMTAG</sequence>
<keyword evidence="3 4" id="KW-0443">Lipid metabolism</keyword>
<feature type="region of interest" description="Disordered" evidence="5">
    <location>
        <begin position="1"/>
        <end position="32"/>
    </location>
</feature>
<evidence type="ECO:0000256" key="1">
    <source>
        <dbReference type="ARBA" id="ARBA00022801"/>
    </source>
</evidence>
<proteinExistence type="predicted"/>
<feature type="active site" description="Nucleophile" evidence="4">
    <location>
        <position position="92"/>
    </location>
</feature>
<feature type="short sequence motif" description="GXSXG" evidence="4">
    <location>
        <begin position="90"/>
        <end position="94"/>
    </location>
</feature>
<keyword evidence="2 4" id="KW-0442">Lipid degradation</keyword>
<feature type="short sequence motif" description="DGA/G" evidence="4">
    <location>
        <begin position="249"/>
        <end position="251"/>
    </location>
</feature>
<dbReference type="Proteomes" id="UP001017257">
    <property type="component" value="Chromosome"/>
</dbReference>
<dbReference type="Pfam" id="PF01734">
    <property type="entry name" value="Patatin"/>
    <property type="match status" value="1"/>
</dbReference>
<reference evidence="7" key="1">
    <citation type="submission" date="2022-08" db="EMBL/GenBank/DDBJ databases">
        <title>Microvirga terrae sp. nov., isolated from soil.</title>
        <authorList>
            <person name="Kim K.H."/>
            <person name="Seo Y.L."/>
            <person name="Kim J.M."/>
            <person name="Lee J.K."/>
            <person name="Han D.M."/>
            <person name="Jeon C.O."/>
        </authorList>
    </citation>
    <scope>NUCLEOTIDE SEQUENCE</scope>
    <source>
        <strain evidence="7">R24</strain>
    </source>
</reference>
<dbReference type="EMBL" id="CP102845">
    <property type="protein sequence ID" value="UVF21507.1"/>
    <property type="molecule type" value="Genomic_DNA"/>
</dbReference>
<dbReference type="PANTHER" id="PTHR14226">
    <property type="entry name" value="NEUROPATHY TARGET ESTERASE/SWISS CHEESE D.MELANOGASTER"/>
    <property type="match status" value="1"/>
</dbReference>
<keyword evidence="8" id="KW-1185">Reference proteome</keyword>
<dbReference type="RefSeq" id="WP_210272218.1">
    <property type="nucleotide sequence ID" value="NZ_CP102845.1"/>
</dbReference>
<dbReference type="InterPro" id="IPR016035">
    <property type="entry name" value="Acyl_Trfase/lysoPLipase"/>
</dbReference>
<organism evidence="7 8">
    <name type="scientific">Microvirga terrae</name>
    <dbReference type="NCBI Taxonomy" id="2740529"/>
    <lineage>
        <taxon>Bacteria</taxon>
        <taxon>Pseudomonadati</taxon>
        <taxon>Pseudomonadota</taxon>
        <taxon>Alphaproteobacteria</taxon>
        <taxon>Hyphomicrobiales</taxon>
        <taxon>Methylobacteriaceae</taxon>
        <taxon>Microvirga</taxon>
    </lineage>
</organism>
<dbReference type="InterPro" id="IPR021095">
    <property type="entry name" value="DUF3734"/>
</dbReference>
<evidence type="ECO:0000313" key="7">
    <source>
        <dbReference type="EMBL" id="UVF21507.1"/>
    </source>
</evidence>
<evidence type="ECO:0000259" key="6">
    <source>
        <dbReference type="PROSITE" id="PS51635"/>
    </source>
</evidence>
<feature type="short sequence motif" description="GXGXXG" evidence="4">
    <location>
        <begin position="63"/>
        <end position="68"/>
    </location>
</feature>
<evidence type="ECO:0000256" key="3">
    <source>
        <dbReference type="ARBA" id="ARBA00023098"/>
    </source>
</evidence>
<dbReference type="PANTHER" id="PTHR14226:SF57">
    <property type="entry name" value="BLR7027 PROTEIN"/>
    <property type="match status" value="1"/>
</dbReference>
<dbReference type="CDD" id="cd07209">
    <property type="entry name" value="Pat_hypo_Ecoli_Z1214_like"/>
    <property type="match status" value="1"/>
</dbReference>
<protein>
    <submittedName>
        <fullName evidence="7">Patatin-like phospholipase family protein</fullName>
    </submittedName>
</protein>
<gene>
    <name evidence="7" type="ORF">HPT29_010480</name>
</gene>
<feature type="domain" description="PNPLA" evidence="6">
    <location>
        <begin position="59"/>
        <end position="262"/>
    </location>
</feature>
<dbReference type="PROSITE" id="PS51635">
    <property type="entry name" value="PNPLA"/>
    <property type="match status" value="1"/>
</dbReference>
<feature type="active site" description="Proton acceptor" evidence="4">
    <location>
        <position position="249"/>
    </location>
</feature>
<name>A0ABY5RZB0_9HYPH</name>
<evidence type="ECO:0000256" key="2">
    <source>
        <dbReference type="ARBA" id="ARBA00022963"/>
    </source>
</evidence>
<accession>A0ABY5RZB0</accession>
<dbReference type="InterPro" id="IPR050301">
    <property type="entry name" value="NTE"/>
</dbReference>
<dbReference type="Gene3D" id="3.40.1090.10">
    <property type="entry name" value="Cytosolic phospholipase A2 catalytic domain"/>
    <property type="match status" value="2"/>
</dbReference>
<dbReference type="SUPFAM" id="SSF52151">
    <property type="entry name" value="FabD/lysophospholipase-like"/>
    <property type="match status" value="1"/>
</dbReference>
<evidence type="ECO:0000313" key="8">
    <source>
        <dbReference type="Proteomes" id="UP001017257"/>
    </source>
</evidence>
<dbReference type="Pfam" id="PF12536">
    <property type="entry name" value="DUF3734"/>
    <property type="match status" value="1"/>
</dbReference>
<keyword evidence="1 4" id="KW-0378">Hydrolase</keyword>